<protein>
    <recommendedName>
        <fullName evidence="3 6">Flagellar basal-body rod protein FlgC</fullName>
    </recommendedName>
</protein>
<feature type="region of interest" description="Disordered" evidence="7">
    <location>
        <begin position="75"/>
        <end position="104"/>
    </location>
</feature>
<dbReference type="OrthoDB" id="9794148at2"/>
<accession>A0A4Z0GVD6</accession>
<evidence type="ECO:0000313" key="10">
    <source>
        <dbReference type="EMBL" id="TGB00276.1"/>
    </source>
</evidence>
<name>A0A4Z0GVD6_9BACL</name>
<evidence type="ECO:0000256" key="7">
    <source>
        <dbReference type="SAM" id="MobiDB-lite"/>
    </source>
</evidence>
<comment type="subunit">
    <text evidence="5 6">The basal body constitutes a major portion of the flagellar organelle and consists of four rings (L,P,S, and M) mounted on a central rod. The rod consists of about 26 subunits of FlgG in the distal portion, and FlgB, FlgC and FlgF are thought to build up the proximal portion of the rod with about 6 subunits each.</text>
</comment>
<proteinExistence type="inferred from homology"/>
<sequence length="147" mass="15811">MGMFSGLDVSASGLTAQRFRMDVASSNIANADTTRERMVNGQWQPYARKVVNLKTINSSFDSYFNQALGSSAGGAEVASVTEDPSPFPMKYDPTDPDADANGYVKESNVDPLKEMIDMMDANRSYEAGVTAMNADKSMLTSALSIGK</sequence>
<gene>
    <name evidence="10" type="primary">flgC</name>
    <name evidence="10" type="ORF">E4665_00970</name>
</gene>
<dbReference type="AlphaFoldDB" id="A0A4Z0GVD6"/>
<keyword evidence="10" id="KW-0282">Flagellum</keyword>
<evidence type="ECO:0000256" key="2">
    <source>
        <dbReference type="ARBA" id="ARBA00009677"/>
    </source>
</evidence>
<dbReference type="GO" id="GO:0071978">
    <property type="term" value="P:bacterial-type flagellum-dependent swarming motility"/>
    <property type="evidence" value="ECO:0007669"/>
    <property type="project" value="TreeGrafter"/>
</dbReference>
<evidence type="ECO:0000256" key="1">
    <source>
        <dbReference type="ARBA" id="ARBA00004117"/>
    </source>
</evidence>
<evidence type="ECO:0000259" key="8">
    <source>
        <dbReference type="Pfam" id="PF00460"/>
    </source>
</evidence>
<comment type="caution">
    <text evidence="10">The sequence shown here is derived from an EMBL/GenBank/DDBJ whole genome shotgun (WGS) entry which is preliminary data.</text>
</comment>
<dbReference type="Pfam" id="PF06429">
    <property type="entry name" value="Flg_bbr_C"/>
    <property type="match status" value="1"/>
</dbReference>
<dbReference type="Pfam" id="PF00460">
    <property type="entry name" value="Flg_bb_rod"/>
    <property type="match status" value="1"/>
</dbReference>
<dbReference type="EMBL" id="SRJD01000001">
    <property type="protein sequence ID" value="TGB00276.1"/>
    <property type="molecule type" value="Genomic_DNA"/>
</dbReference>
<comment type="subcellular location">
    <subcellularLocation>
        <location evidence="1 6">Bacterial flagellum basal body</location>
    </subcellularLocation>
</comment>
<evidence type="ECO:0000256" key="3">
    <source>
        <dbReference type="ARBA" id="ARBA00017941"/>
    </source>
</evidence>
<dbReference type="InterPro" id="IPR010930">
    <property type="entry name" value="Flg_bb/hook_C_dom"/>
</dbReference>
<evidence type="ECO:0000256" key="6">
    <source>
        <dbReference type="RuleBase" id="RU362062"/>
    </source>
</evidence>
<comment type="similarity">
    <text evidence="2">Belongs to the flagella basal body rod proteins family.</text>
</comment>
<keyword evidence="4 6" id="KW-0975">Bacterial flagellum</keyword>
<dbReference type="NCBIfam" id="TIGR01395">
    <property type="entry name" value="FlgC"/>
    <property type="match status" value="1"/>
</dbReference>
<keyword evidence="10" id="KW-0966">Cell projection</keyword>
<dbReference type="PANTHER" id="PTHR30435">
    <property type="entry name" value="FLAGELLAR PROTEIN"/>
    <property type="match status" value="1"/>
</dbReference>
<evidence type="ECO:0000256" key="5">
    <source>
        <dbReference type="ARBA" id="ARBA00025933"/>
    </source>
</evidence>
<dbReference type="Proteomes" id="UP000298347">
    <property type="component" value="Unassembled WGS sequence"/>
</dbReference>
<dbReference type="InterPro" id="IPR001444">
    <property type="entry name" value="Flag_bb_rod_N"/>
</dbReference>
<organism evidence="10 11">
    <name type="scientific">Sporolactobacillus shoreae</name>
    <dbReference type="NCBI Taxonomy" id="1465501"/>
    <lineage>
        <taxon>Bacteria</taxon>
        <taxon>Bacillati</taxon>
        <taxon>Bacillota</taxon>
        <taxon>Bacilli</taxon>
        <taxon>Bacillales</taxon>
        <taxon>Sporolactobacillaceae</taxon>
        <taxon>Sporolactobacillus</taxon>
    </lineage>
</organism>
<evidence type="ECO:0000256" key="4">
    <source>
        <dbReference type="ARBA" id="ARBA00023143"/>
    </source>
</evidence>
<feature type="domain" description="Flagellar basal body rod protein N-terminal" evidence="8">
    <location>
        <begin position="7"/>
        <end position="35"/>
    </location>
</feature>
<evidence type="ECO:0000313" key="11">
    <source>
        <dbReference type="Proteomes" id="UP000298347"/>
    </source>
</evidence>
<feature type="domain" description="Flagellar basal-body/hook protein C-terminal" evidence="9">
    <location>
        <begin position="101"/>
        <end position="144"/>
    </location>
</feature>
<keyword evidence="10" id="KW-0969">Cilium</keyword>
<dbReference type="InterPro" id="IPR006299">
    <property type="entry name" value="FlgC"/>
</dbReference>
<dbReference type="PANTHER" id="PTHR30435:SF2">
    <property type="entry name" value="FLAGELLAR BASAL-BODY ROD PROTEIN FLGC"/>
    <property type="match status" value="1"/>
</dbReference>
<dbReference type="GO" id="GO:0030694">
    <property type="term" value="C:bacterial-type flagellum basal body, rod"/>
    <property type="evidence" value="ECO:0007669"/>
    <property type="project" value="UniProtKB-UniRule"/>
</dbReference>
<dbReference type="RefSeq" id="WP_135346922.1">
    <property type="nucleotide sequence ID" value="NZ_SRJD01000001.1"/>
</dbReference>
<dbReference type="PROSITE" id="PS00588">
    <property type="entry name" value="FLAGELLA_BB_ROD"/>
    <property type="match status" value="1"/>
</dbReference>
<evidence type="ECO:0000259" key="9">
    <source>
        <dbReference type="Pfam" id="PF06429"/>
    </source>
</evidence>
<reference evidence="10 11" key="1">
    <citation type="journal article" date="2015" name="Int. J. Syst. Evol. Microbiol.">
        <title>Sporolactobacillus shoreae sp. nov. and Sporolactobacillus spathodeae sp. nov., two spore-forming lactic acid bacteria isolated from tree barks in Thailand.</title>
        <authorList>
            <person name="Thamacharoensuk T."/>
            <person name="Kitahara M."/>
            <person name="Ohkuma M."/>
            <person name="Thongchul N."/>
            <person name="Tanasupawat S."/>
        </authorList>
    </citation>
    <scope>NUCLEOTIDE SEQUENCE [LARGE SCALE GENOMIC DNA]</scope>
    <source>
        <strain evidence="10 11">BK92</strain>
    </source>
</reference>
<dbReference type="InterPro" id="IPR019776">
    <property type="entry name" value="Flagellar_basal_body_rod_CS"/>
</dbReference>
<keyword evidence="11" id="KW-1185">Reference proteome</keyword>